<dbReference type="AlphaFoldDB" id="A0A6M5YW82"/>
<dbReference type="Pfam" id="PF01930">
    <property type="entry name" value="Cas_Cas4"/>
    <property type="match status" value="1"/>
</dbReference>
<dbReference type="Pfam" id="PF01867">
    <property type="entry name" value="Cas_Cas1"/>
    <property type="match status" value="1"/>
</dbReference>
<evidence type="ECO:0000256" key="8">
    <source>
        <dbReference type="ARBA" id="ARBA00023014"/>
    </source>
</evidence>
<keyword evidence="10 14" id="KW-0238">DNA-binding</keyword>
<dbReference type="InterPro" id="IPR011604">
    <property type="entry name" value="PDDEXK-like_dom_sf"/>
</dbReference>
<dbReference type="Gene3D" id="1.20.120.920">
    <property type="entry name" value="CRISPR-associated endonuclease Cas1, C-terminal domain"/>
    <property type="match status" value="1"/>
</dbReference>
<organism evidence="17 18">
    <name type="scientific">Frigoriglobus tundricola</name>
    <dbReference type="NCBI Taxonomy" id="2774151"/>
    <lineage>
        <taxon>Bacteria</taxon>
        <taxon>Pseudomonadati</taxon>
        <taxon>Planctomycetota</taxon>
        <taxon>Planctomycetia</taxon>
        <taxon>Gemmatales</taxon>
        <taxon>Gemmataceae</taxon>
        <taxon>Frigoriglobus</taxon>
    </lineage>
</organism>
<keyword evidence="11 14" id="KW-0464">Manganese</keyword>
<dbReference type="Gene3D" id="3.90.320.10">
    <property type="match status" value="1"/>
</dbReference>
<feature type="binding site" evidence="14">
    <location>
        <position position="395"/>
    </location>
    <ligand>
        <name>Mn(2+)</name>
        <dbReference type="ChEBI" id="CHEBI:29035"/>
    </ligand>
</feature>
<evidence type="ECO:0000259" key="16">
    <source>
        <dbReference type="Pfam" id="PF01930"/>
    </source>
</evidence>
<keyword evidence="6 14" id="KW-0460">Magnesium</keyword>
<dbReference type="InterPro" id="IPR042211">
    <property type="entry name" value="CRISPR-assoc_Cas1_N"/>
</dbReference>
<dbReference type="Proteomes" id="UP000503447">
    <property type="component" value="Chromosome"/>
</dbReference>
<keyword evidence="3 14" id="KW-0255">Endonuclease</keyword>
<feature type="binding site" evidence="14">
    <location>
        <position position="465"/>
    </location>
    <ligand>
        <name>Mn(2+)</name>
        <dbReference type="ChEBI" id="CHEBI:29035"/>
    </ligand>
</feature>
<keyword evidence="9 14" id="KW-0051">Antiviral defense</keyword>
<dbReference type="CDD" id="cd09634">
    <property type="entry name" value="Cas1_I-II-III"/>
    <property type="match status" value="1"/>
</dbReference>
<reference evidence="18" key="1">
    <citation type="submission" date="2020-05" db="EMBL/GenBank/DDBJ databases">
        <title>Frigoriglobus tundricola gen. nov., sp. nov., a psychrotolerant cellulolytic planctomycete of the family Gemmataceae with two divergent copies of 16S rRNA gene.</title>
        <authorList>
            <person name="Kulichevskaya I.S."/>
            <person name="Ivanova A.A."/>
            <person name="Naumoff D.G."/>
            <person name="Beletsky A.V."/>
            <person name="Rijpstra W.I.C."/>
            <person name="Sinninghe Damste J.S."/>
            <person name="Mardanov A.V."/>
            <person name="Ravin N.V."/>
            <person name="Dedysh S.N."/>
        </authorList>
    </citation>
    <scope>NUCLEOTIDE SEQUENCE [LARGE SCALE GENOMIC DNA]</scope>
    <source>
        <strain evidence="18">PL17</strain>
    </source>
</reference>
<comment type="similarity">
    <text evidence="14">Belongs to the CRISPR-associated endonuclease Cas1 family.</text>
</comment>
<dbReference type="GO" id="GO:0046872">
    <property type="term" value="F:metal ion binding"/>
    <property type="evidence" value="ECO:0007669"/>
    <property type="project" value="UniProtKB-UniRule"/>
</dbReference>
<feature type="binding site" evidence="14">
    <location>
        <position position="480"/>
    </location>
    <ligand>
        <name>Mn(2+)</name>
        <dbReference type="ChEBI" id="CHEBI:29035"/>
    </ligand>
</feature>
<dbReference type="GO" id="GO:0003677">
    <property type="term" value="F:DNA binding"/>
    <property type="evidence" value="ECO:0007669"/>
    <property type="project" value="UniProtKB-KW"/>
</dbReference>
<dbReference type="KEGG" id="ftj:FTUN_5945"/>
<dbReference type="EMBL" id="CP053452">
    <property type="protein sequence ID" value="QJW98357.1"/>
    <property type="molecule type" value="Genomic_DNA"/>
</dbReference>
<evidence type="ECO:0000256" key="15">
    <source>
        <dbReference type="SAM" id="MobiDB-lite"/>
    </source>
</evidence>
<evidence type="ECO:0000256" key="5">
    <source>
        <dbReference type="ARBA" id="ARBA00022839"/>
    </source>
</evidence>
<evidence type="ECO:0000256" key="6">
    <source>
        <dbReference type="ARBA" id="ARBA00022842"/>
    </source>
</evidence>
<dbReference type="InterPro" id="IPR022765">
    <property type="entry name" value="Dna2/Cas4_DUF83"/>
</dbReference>
<comment type="function">
    <text evidence="14">CRISPR (clustered regularly interspaced short palindromic repeat), is an adaptive immune system that provides protection against mobile genetic elements (viruses, transposable elements and conjugative plasmids). CRISPR clusters contain spacers, sequences complementary to antecedent mobile elements, and target invading nucleic acids. CRISPR clusters are transcribed and processed into CRISPR RNA (crRNA). Acts as a dsDNA endonuclease. Involved in the integration of spacer DNA into the CRISPR cassette.</text>
</comment>
<evidence type="ECO:0000256" key="9">
    <source>
        <dbReference type="ARBA" id="ARBA00023118"/>
    </source>
</evidence>
<dbReference type="InterPro" id="IPR002729">
    <property type="entry name" value="CRISPR-assoc_Cas1"/>
</dbReference>
<keyword evidence="4 14" id="KW-0378">Hydrolase</keyword>
<proteinExistence type="inferred from homology"/>
<evidence type="ECO:0000256" key="14">
    <source>
        <dbReference type="HAMAP-Rule" id="MF_01470"/>
    </source>
</evidence>
<evidence type="ECO:0000313" key="17">
    <source>
        <dbReference type="EMBL" id="QJW98357.1"/>
    </source>
</evidence>
<gene>
    <name evidence="14" type="primary">cas1</name>
    <name evidence="17" type="ORF">FTUN_5945</name>
</gene>
<protein>
    <recommendedName>
        <fullName evidence="14">CRISPR-associated endonuclease Cas1</fullName>
        <ecNumber evidence="14">3.1.-.-</ecNumber>
    </recommendedName>
</protein>
<dbReference type="InterPro" id="IPR013343">
    <property type="entry name" value="CRISPR-assoc_prot_Cas4"/>
</dbReference>
<feature type="compositionally biased region" description="Basic and acidic residues" evidence="15">
    <location>
        <begin position="46"/>
        <end position="61"/>
    </location>
</feature>
<dbReference type="EC" id="3.1.-.-" evidence="14"/>
<keyword evidence="18" id="KW-1185">Reference proteome</keyword>
<evidence type="ECO:0000256" key="13">
    <source>
        <dbReference type="ARBA" id="ARBA00038592"/>
    </source>
</evidence>
<dbReference type="InterPro" id="IPR050646">
    <property type="entry name" value="Cas1"/>
</dbReference>
<feature type="region of interest" description="Disordered" evidence="15">
    <location>
        <begin position="46"/>
        <end position="65"/>
    </location>
</feature>
<keyword evidence="1 14" id="KW-0540">Nuclease</keyword>
<dbReference type="GO" id="GO:0004527">
    <property type="term" value="F:exonuclease activity"/>
    <property type="evidence" value="ECO:0007669"/>
    <property type="project" value="UniProtKB-KW"/>
</dbReference>
<evidence type="ECO:0000313" key="18">
    <source>
        <dbReference type="Proteomes" id="UP000503447"/>
    </source>
</evidence>
<comment type="subunit">
    <text evidence="13 14">Homodimer, forms a heterotetramer with a Cas2 homodimer.</text>
</comment>
<dbReference type="NCBIfam" id="TIGR00287">
    <property type="entry name" value="cas1"/>
    <property type="match status" value="1"/>
</dbReference>
<evidence type="ECO:0000256" key="3">
    <source>
        <dbReference type="ARBA" id="ARBA00022759"/>
    </source>
</evidence>
<comment type="catalytic activity">
    <reaction evidence="12">
        <text>exonucleolytic cleavage in the 5'- to 3'-direction to yield nucleoside 3'-phosphates.</text>
        <dbReference type="EC" id="3.1.12.1"/>
    </reaction>
</comment>
<dbReference type="GO" id="GO:0051607">
    <property type="term" value="P:defense response to virus"/>
    <property type="evidence" value="ECO:0007669"/>
    <property type="project" value="UniProtKB-UniRule"/>
</dbReference>
<evidence type="ECO:0000256" key="12">
    <source>
        <dbReference type="ARBA" id="ARBA00033996"/>
    </source>
</evidence>
<dbReference type="GO" id="GO:0043571">
    <property type="term" value="P:maintenance of CRISPR repeat elements"/>
    <property type="evidence" value="ECO:0007669"/>
    <property type="project" value="UniProtKB-UniRule"/>
</dbReference>
<evidence type="ECO:0000256" key="1">
    <source>
        <dbReference type="ARBA" id="ARBA00022722"/>
    </source>
</evidence>
<dbReference type="HAMAP" id="MF_01470">
    <property type="entry name" value="Cas1"/>
    <property type="match status" value="1"/>
</dbReference>
<comment type="cofactor">
    <cofactor evidence="14">
        <name>Mg(2+)</name>
        <dbReference type="ChEBI" id="CHEBI:18420"/>
    </cofactor>
    <cofactor evidence="14">
        <name>Mn(2+)</name>
        <dbReference type="ChEBI" id="CHEBI:29035"/>
    </cofactor>
</comment>
<feature type="domain" description="DUF83" evidence="16">
    <location>
        <begin position="13"/>
        <end position="199"/>
    </location>
</feature>
<evidence type="ECO:0000256" key="2">
    <source>
        <dbReference type="ARBA" id="ARBA00022723"/>
    </source>
</evidence>
<dbReference type="InterPro" id="IPR042206">
    <property type="entry name" value="CRISPR-assoc_Cas1_C"/>
</dbReference>
<dbReference type="GO" id="GO:0004519">
    <property type="term" value="F:endonuclease activity"/>
    <property type="evidence" value="ECO:0007669"/>
    <property type="project" value="UniProtKB-UniRule"/>
</dbReference>
<accession>A0A6M5YW82</accession>
<evidence type="ECO:0000256" key="4">
    <source>
        <dbReference type="ARBA" id="ARBA00022801"/>
    </source>
</evidence>
<dbReference type="PANTHER" id="PTHR34353:SF2">
    <property type="entry name" value="CRISPR-ASSOCIATED ENDONUCLEASE CAS1 1"/>
    <property type="match status" value="1"/>
</dbReference>
<keyword evidence="8" id="KW-0411">Iron-sulfur</keyword>
<dbReference type="RefSeq" id="WP_171473564.1">
    <property type="nucleotide sequence ID" value="NZ_CP053452.2"/>
</dbReference>
<dbReference type="GO" id="GO:0051536">
    <property type="term" value="F:iron-sulfur cluster binding"/>
    <property type="evidence" value="ECO:0007669"/>
    <property type="project" value="UniProtKB-KW"/>
</dbReference>
<evidence type="ECO:0000256" key="11">
    <source>
        <dbReference type="ARBA" id="ARBA00023211"/>
    </source>
</evidence>
<dbReference type="NCBIfam" id="TIGR00372">
    <property type="entry name" value="cas4"/>
    <property type="match status" value="1"/>
</dbReference>
<keyword evidence="7" id="KW-0408">Iron</keyword>
<name>A0A6M5YW82_9BACT</name>
<dbReference type="PANTHER" id="PTHR34353">
    <property type="entry name" value="CRISPR-ASSOCIATED ENDONUCLEASE CAS1 1"/>
    <property type="match status" value="1"/>
</dbReference>
<evidence type="ECO:0000256" key="10">
    <source>
        <dbReference type="ARBA" id="ARBA00023125"/>
    </source>
</evidence>
<sequence>MSATTDPIPVRALNQVTYCPRLYYLQYVDCVMPVNEHVEGGLFDHRRVDSGDLKNKTRTDRGTATSRGVALSSEVLGISGVLDVIEEKNGEQYPVETKHGKAPHDDDGKPTVWDNDAVQLCAQALLMEEAFGQPVPRGYQFHAGSRERVPLEFTDALRQKTRAAITRCRELQVLDAPPEPLPAELRHRCFGCSLASVCQPEEILYQIGHPNPADVDTSSAKTPPDVRLVIPKSDNGAVLYLQEPGSSVGKRSEHLVIKKDGKEMNRVPLHAVRQVVVCGNVQVSTQALETMAENEIGVSYVTGHGRFIGSFVPAPAKNVSLREAQFRKFSDPAASLELSKAVVRAKLANQRTLLMRTLRGEEEARGSHEPAAKGMYGLLAGLDRLTSVESVLGTEGQGAALYFGEFKRFLKQPPTGKGFDFTTRNRRPPRDPVNAVLSFAYAMLAKDCFAAVCTVGFDPYKGFFHQGRHGKPSFALDLMEEFRPVIADSVVLTLINNELLAPADFIIWRDACNLTDAGRKAFFAAYEQRKCTEVTHPVYGYRMSYARMLEVQARMLAAFVRGEIPTYTGFMVR</sequence>
<keyword evidence="2 14" id="KW-0479">Metal-binding</keyword>
<dbReference type="Gene3D" id="3.100.10.20">
    <property type="entry name" value="CRISPR-associated endonuclease Cas1, N-terminal domain"/>
    <property type="match status" value="1"/>
</dbReference>
<evidence type="ECO:0000256" key="7">
    <source>
        <dbReference type="ARBA" id="ARBA00023004"/>
    </source>
</evidence>
<keyword evidence="5" id="KW-0269">Exonuclease</keyword>